<evidence type="ECO:0000256" key="1">
    <source>
        <dbReference type="SAM" id="MobiDB-lite"/>
    </source>
</evidence>
<name>A0A540WUM8_9BACT</name>
<dbReference type="EMBL" id="VIFM01000127">
    <property type="protein sequence ID" value="TQF12725.1"/>
    <property type="molecule type" value="Genomic_DNA"/>
</dbReference>
<protein>
    <recommendedName>
        <fullName evidence="3">Organic solvent tolerance-like N-terminal domain-containing protein</fullName>
    </recommendedName>
</protein>
<reference evidence="4 5" key="1">
    <citation type="submission" date="2019-06" db="EMBL/GenBank/DDBJ databases">
        <authorList>
            <person name="Livingstone P."/>
            <person name="Whitworth D."/>
        </authorList>
    </citation>
    <scope>NUCLEOTIDE SEQUENCE [LARGE SCALE GENOMIC DNA]</scope>
    <source>
        <strain evidence="4 5">AM401</strain>
    </source>
</reference>
<dbReference type="InterPro" id="IPR005653">
    <property type="entry name" value="OstA-like_N"/>
</dbReference>
<feature type="chain" id="PRO_5021791758" description="Organic solvent tolerance-like N-terminal domain-containing protein" evidence="2">
    <location>
        <begin position="20"/>
        <end position="196"/>
    </location>
</feature>
<feature type="signal peptide" evidence="2">
    <location>
        <begin position="1"/>
        <end position="19"/>
    </location>
</feature>
<feature type="region of interest" description="Disordered" evidence="1">
    <location>
        <begin position="168"/>
        <end position="196"/>
    </location>
</feature>
<evidence type="ECO:0000313" key="4">
    <source>
        <dbReference type="EMBL" id="TQF12725.1"/>
    </source>
</evidence>
<keyword evidence="5" id="KW-1185">Reference proteome</keyword>
<sequence>MIEFLVMAFFVAQPLPAAAATPVDGGTPPVADAGTASPSPNPLGPVDLKEPVQINADLIEGGKSQATLTGNVKVKHRTLDLKCDRMIAYFAETRVVTRVVCTGGVHAVDGDRMARGERAEYDVASGVLVVTGTPEARQGTTYMRGTKVRLTLGSERLDVENAVIIFESPPSAPAPARRKAAPARTTPAQPQEAKPR</sequence>
<feature type="compositionally biased region" description="Low complexity" evidence="1">
    <location>
        <begin position="182"/>
        <end position="196"/>
    </location>
</feature>
<organism evidence="4 5">
    <name type="scientific">Myxococcus llanfairpwllgwyngyllgogerychwyrndrobwllllantysiliogogogochensis</name>
    <dbReference type="NCBI Taxonomy" id="2590453"/>
    <lineage>
        <taxon>Bacteria</taxon>
        <taxon>Pseudomonadati</taxon>
        <taxon>Myxococcota</taxon>
        <taxon>Myxococcia</taxon>
        <taxon>Myxococcales</taxon>
        <taxon>Cystobacterineae</taxon>
        <taxon>Myxococcaceae</taxon>
        <taxon>Myxococcus</taxon>
    </lineage>
</organism>
<evidence type="ECO:0000259" key="3">
    <source>
        <dbReference type="Pfam" id="PF03968"/>
    </source>
</evidence>
<dbReference type="Gene3D" id="2.60.450.10">
    <property type="entry name" value="Lipopolysaccharide (LPS) transport protein A like domain"/>
    <property type="match status" value="1"/>
</dbReference>
<dbReference type="Pfam" id="PF03968">
    <property type="entry name" value="LptD_N"/>
    <property type="match status" value="1"/>
</dbReference>
<proteinExistence type="predicted"/>
<dbReference type="Proteomes" id="UP000315369">
    <property type="component" value="Unassembled WGS sequence"/>
</dbReference>
<dbReference type="OrthoDB" id="9811926at2"/>
<evidence type="ECO:0000313" key="5">
    <source>
        <dbReference type="Proteomes" id="UP000315369"/>
    </source>
</evidence>
<dbReference type="RefSeq" id="WP_141645551.1">
    <property type="nucleotide sequence ID" value="NZ_VIFM01000127.1"/>
</dbReference>
<comment type="caution">
    <text evidence="4">The sequence shown here is derived from an EMBL/GenBank/DDBJ whole genome shotgun (WGS) entry which is preliminary data.</text>
</comment>
<keyword evidence="2" id="KW-0732">Signal</keyword>
<feature type="domain" description="Organic solvent tolerance-like N-terminal" evidence="3">
    <location>
        <begin position="63"/>
        <end position="152"/>
    </location>
</feature>
<evidence type="ECO:0000256" key="2">
    <source>
        <dbReference type="SAM" id="SignalP"/>
    </source>
</evidence>
<dbReference type="AlphaFoldDB" id="A0A540WUM8"/>
<accession>A0A540WUM8</accession>
<gene>
    <name evidence="4" type="ORF">FJV41_27565</name>
</gene>